<dbReference type="Gene3D" id="3.40.462.20">
    <property type="match status" value="1"/>
</dbReference>
<dbReference type="PANTHER" id="PTHR32448">
    <property type="entry name" value="OS08G0158400 PROTEIN"/>
    <property type="match status" value="1"/>
</dbReference>
<organism evidence="10">
    <name type="scientific">Opuntia streptacantha</name>
    <name type="common">Prickly pear cactus</name>
    <name type="synonym">Opuntia cardona</name>
    <dbReference type="NCBI Taxonomy" id="393608"/>
    <lineage>
        <taxon>Eukaryota</taxon>
        <taxon>Viridiplantae</taxon>
        <taxon>Streptophyta</taxon>
        <taxon>Embryophyta</taxon>
        <taxon>Tracheophyta</taxon>
        <taxon>Spermatophyta</taxon>
        <taxon>Magnoliopsida</taxon>
        <taxon>eudicotyledons</taxon>
        <taxon>Gunneridae</taxon>
        <taxon>Pentapetalae</taxon>
        <taxon>Caryophyllales</taxon>
        <taxon>Cactineae</taxon>
        <taxon>Cactaceae</taxon>
        <taxon>Opuntioideae</taxon>
        <taxon>Opuntia</taxon>
    </lineage>
</organism>
<keyword evidence="7" id="KW-0325">Glycoprotein</keyword>
<name>A0A7C8YIC2_OPUST</name>
<feature type="signal peptide" evidence="8">
    <location>
        <begin position="1"/>
        <end position="31"/>
    </location>
</feature>
<proteinExistence type="inferred from homology"/>
<sequence length="574" mass="63795">MGVVTNSPSVSNGAVALLMIFSLLHIHTSLANSKSQQIQANFVRCLSKTLSPPSHGLLPKSCFTPSNTTFTTILNSTANNLRCLLPETEKPQLIYMPLDESHVQAAVVCARSLGVQLRVRSGGHDYEGVSYSSHMGDPFVVVDLSKLRSVIVDINDGTAWVEAGATTGELYYRVAQQSPVHGFPAGLCTSLGIGGHITGGAYGSMMRKYGLGVDNVVDARIVGPDGKILDRKAMGEDLFWAIRGGGGGSFGIILAWKVKLVPVPKTVTTFTVVKTLEQGLTKLLYRWQQVADKLDENLFIRVEIMPGSKPNSTEKTVQALFNALFLGPADQLLQVMGRSFPELGLGPKDCNEMSWIKSVLFIAGYPTGTSPDVLLQGKPLFRNYFKAKSDFVREPIPESGLQGLWKKLLAAESYIMIWNPYGGKMAEIPEDETPFPHRKGVIYKIQYVATWEDGEASASKYIAWIRDLYKYMEPYVSKSPREAYVNYRDLDLGMNTDNNFTVAEACAWGTRYFRNNFQRLVQIKTKFDPENFFRHEQSIPPLVSPRRKMKSKETVQCRKVHQKNHGSPSHHCRD</sequence>
<feature type="domain" description="FAD-binding PCMH-type" evidence="9">
    <location>
        <begin position="87"/>
        <end position="263"/>
    </location>
</feature>
<dbReference type="FunFam" id="3.30.43.10:FF:000004">
    <property type="entry name" value="Berberine bridge enzyme-like 15"/>
    <property type="match status" value="1"/>
</dbReference>
<evidence type="ECO:0000256" key="1">
    <source>
        <dbReference type="ARBA" id="ARBA00001974"/>
    </source>
</evidence>
<dbReference type="InterPro" id="IPR016169">
    <property type="entry name" value="FAD-bd_PCMH_sub2"/>
</dbReference>
<dbReference type="GO" id="GO:0016491">
    <property type="term" value="F:oxidoreductase activity"/>
    <property type="evidence" value="ECO:0007669"/>
    <property type="project" value="InterPro"/>
</dbReference>
<accession>A0A7C8YIC2</accession>
<dbReference type="SUPFAM" id="SSF56176">
    <property type="entry name" value="FAD-binding/transporter-associated domain-like"/>
    <property type="match status" value="1"/>
</dbReference>
<dbReference type="Gene3D" id="3.30.43.10">
    <property type="entry name" value="Uridine Diphospho-n-acetylenolpyruvylglucosamine Reductase, domain 2"/>
    <property type="match status" value="1"/>
</dbReference>
<evidence type="ECO:0000313" key="10">
    <source>
        <dbReference type="EMBL" id="MBA4618773.1"/>
    </source>
</evidence>
<evidence type="ECO:0000256" key="3">
    <source>
        <dbReference type="ARBA" id="ARBA00022630"/>
    </source>
</evidence>
<keyword evidence="4 8" id="KW-0732">Signal</keyword>
<evidence type="ECO:0000256" key="8">
    <source>
        <dbReference type="SAM" id="SignalP"/>
    </source>
</evidence>
<evidence type="ECO:0000256" key="5">
    <source>
        <dbReference type="ARBA" id="ARBA00022827"/>
    </source>
</evidence>
<protein>
    <recommendedName>
        <fullName evidence="9">FAD-binding PCMH-type domain-containing protein</fullName>
    </recommendedName>
</protein>
<comment type="cofactor">
    <cofactor evidence="1">
        <name>FAD</name>
        <dbReference type="ChEBI" id="CHEBI:57692"/>
    </cofactor>
</comment>
<dbReference type="GO" id="GO:0071949">
    <property type="term" value="F:FAD binding"/>
    <property type="evidence" value="ECO:0007669"/>
    <property type="project" value="InterPro"/>
</dbReference>
<reference evidence="10" key="1">
    <citation type="journal article" date="2013" name="J. Plant Res.">
        <title>Effect of fungi and light on seed germination of three Opuntia species from semiarid lands of central Mexico.</title>
        <authorList>
            <person name="Delgado-Sanchez P."/>
            <person name="Jimenez-Bremont J.F."/>
            <person name="Guerrero-Gonzalez Mde L."/>
            <person name="Flores J."/>
        </authorList>
    </citation>
    <scope>NUCLEOTIDE SEQUENCE</scope>
    <source>
        <tissue evidence="10">Cladode</tissue>
    </source>
</reference>
<dbReference type="PROSITE" id="PS51387">
    <property type="entry name" value="FAD_PCMH"/>
    <property type="match status" value="1"/>
</dbReference>
<dbReference type="InterPro" id="IPR016167">
    <property type="entry name" value="FAD-bd_PCMH_sub1"/>
</dbReference>
<dbReference type="Pfam" id="PF01565">
    <property type="entry name" value="FAD_binding_4"/>
    <property type="match status" value="1"/>
</dbReference>
<dbReference type="EMBL" id="GISG01021998">
    <property type="protein sequence ID" value="MBA4618773.1"/>
    <property type="molecule type" value="Transcribed_RNA"/>
</dbReference>
<dbReference type="InterPro" id="IPR016166">
    <property type="entry name" value="FAD-bd_PCMH"/>
</dbReference>
<keyword evidence="5" id="KW-0274">FAD</keyword>
<reference evidence="10" key="2">
    <citation type="submission" date="2020-07" db="EMBL/GenBank/DDBJ databases">
        <authorList>
            <person name="Vera ALvarez R."/>
            <person name="Arias-Moreno D.M."/>
            <person name="Jimenez-Jacinto V."/>
            <person name="Jimenez-Bremont J.F."/>
            <person name="Swaminathan K."/>
            <person name="Moose S.P."/>
            <person name="Guerrero-Gonzalez M.L."/>
            <person name="Marino-Ramirez L."/>
            <person name="Landsman D."/>
            <person name="Rodriguez-Kessler M."/>
            <person name="Delgado-Sanchez P."/>
        </authorList>
    </citation>
    <scope>NUCLEOTIDE SEQUENCE</scope>
    <source>
        <tissue evidence="10">Cladode</tissue>
    </source>
</reference>
<evidence type="ECO:0000256" key="2">
    <source>
        <dbReference type="ARBA" id="ARBA00005466"/>
    </source>
</evidence>
<keyword evidence="3" id="KW-0285">Flavoprotein</keyword>
<comment type="similarity">
    <text evidence="2">Belongs to the oxygen-dependent FAD-linked oxidoreductase family.</text>
</comment>
<feature type="chain" id="PRO_5027995759" description="FAD-binding PCMH-type domain-containing protein" evidence="8">
    <location>
        <begin position="32"/>
        <end position="574"/>
    </location>
</feature>
<evidence type="ECO:0000256" key="7">
    <source>
        <dbReference type="ARBA" id="ARBA00023180"/>
    </source>
</evidence>
<dbReference type="Pfam" id="PF08031">
    <property type="entry name" value="BBE"/>
    <property type="match status" value="1"/>
</dbReference>
<evidence type="ECO:0000256" key="6">
    <source>
        <dbReference type="ARBA" id="ARBA00023157"/>
    </source>
</evidence>
<dbReference type="Gene3D" id="3.30.465.10">
    <property type="match status" value="1"/>
</dbReference>
<dbReference type="AlphaFoldDB" id="A0A7C8YIC2"/>
<evidence type="ECO:0000259" key="9">
    <source>
        <dbReference type="PROSITE" id="PS51387"/>
    </source>
</evidence>
<evidence type="ECO:0000256" key="4">
    <source>
        <dbReference type="ARBA" id="ARBA00022729"/>
    </source>
</evidence>
<dbReference type="InterPro" id="IPR006094">
    <property type="entry name" value="Oxid_FAD_bind_N"/>
</dbReference>
<dbReference type="InterPro" id="IPR036318">
    <property type="entry name" value="FAD-bd_PCMH-like_sf"/>
</dbReference>
<keyword evidence="6" id="KW-1015">Disulfide bond</keyword>
<dbReference type="InterPro" id="IPR012951">
    <property type="entry name" value="BBE"/>
</dbReference>